<evidence type="ECO:0000313" key="10">
    <source>
        <dbReference type="Proteomes" id="UP000503540"/>
    </source>
</evidence>
<evidence type="ECO:0000256" key="3">
    <source>
        <dbReference type="ARBA" id="ARBA00022722"/>
    </source>
</evidence>
<feature type="domain" description="PIN" evidence="8">
    <location>
        <begin position="16"/>
        <end position="119"/>
    </location>
</feature>
<organism evidence="9 10">
    <name type="scientific">Nocardia arthritidis</name>
    <dbReference type="NCBI Taxonomy" id="228602"/>
    <lineage>
        <taxon>Bacteria</taxon>
        <taxon>Bacillati</taxon>
        <taxon>Actinomycetota</taxon>
        <taxon>Actinomycetes</taxon>
        <taxon>Mycobacteriales</taxon>
        <taxon>Nocardiaceae</taxon>
        <taxon>Nocardia</taxon>
    </lineage>
</organism>
<keyword evidence="4" id="KW-0479">Metal-binding</keyword>
<dbReference type="SUPFAM" id="SSF88723">
    <property type="entry name" value="PIN domain-like"/>
    <property type="match status" value="1"/>
</dbReference>
<dbReference type="PANTHER" id="PTHR33653">
    <property type="entry name" value="RIBONUCLEASE VAPC2"/>
    <property type="match status" value="1"/>
</dbReference>
<proteinExistence type="inferred from homology"/>
<evidence type="ECO:0000256" key="4">
    <source>
        <dbReference type="ARBA" id="ARBA00022723"/>
    </source>
</evidence>
<evidence type="ECO:0000256" key="7">
    <source>
        <dbReference type="ARBA" id="ARBA00038093"/>
    </source>
</evidence>
<evidence type="ECO:0000259" key="8">
    <source>
        <dbReference type="Pfam" id="PF01850"/>
    </source>
</evidence>
<comment type="similarity">
    <text evidence="7">Belongs to the PINc/VapC protein family.</text>
</comment>
<keyword evidence="5" id="KW-0378">Hydrolase</keyword>
<dbReference type="Proteomes" id="UP000503540">
    <property type="component" value="Chromosome"/>
</dbReference>
<keyword evidence="2" id="KW-1277">Toxin-antitoxin system</keyword>
<reference evidence="9 10" key="1">
    <citation type="journal article" date="2019" name="ACS Chem. Biol.">
        <title>Identification and Mobilization of a Cryptic Antibiotic Biosynthesis Gene Locus from a Human-Pathogenic Nocardia Isolate.</title>
        <authorList>
            <person name="Herisse M."/>
            <person name="Ishida K."/>
            <person name="Porter J.L."/>
            <person name="Howden B."/>
            <person name="Hertweck C."/>
            <person name="Stinear T.P."/>
            <person name="Pidot S.J."/>
        </authorList>
    </citation>
    <scope>NUCLEOTIDE SEQUENCE [LARGE SCALE GENOMIC DNA]</scope>
    <source>
        <strain evidence="9 10">AUSMDU00012717</strain>
    </source>
</reference>
<evidence type="ECO:0000256" key="6">
    <source>
        <dbReference type="ARBA" id="ARBA00022842"/>
    </source>
</evidence>
<evidence type="ECO:0000256" key="5">
    <source>
        <dbReference type="ARBA" id="ARBA00022801"/>
    </source>
</evidence>
<comment type="cofactor">
    <cofactor evidence="1">
        <name>Mg(2+)</name>
        <dbReference type="ChEBI" id="CHEBI:18420"/>
    </cofactor>
</comment>
<gene>
    <name evidence="9" type="ORF">F5544_28150</name>
</gene>
<dbReference type="InterPro" id="IPR050556">
    <property type="entry name" value="Type_II_TA_system_RNase"/>
</dbReference>
<dbReference type="PANTHER" id="PTHR33653:SF1">
    <property type="entry name" value="RIBONUCLEASE VAPC2"/>
    <property type="match status" value="1"/>
</dbReference>
<dbReference type="InterPro" id="IPR002716">
    <property type="entry name" value="PIN_dom"/>
</dbReference>
<dbReference type="GO" id="GO:0004518">
    <property type="term" value="F:nuclease activity"/>
    <property type="evidence" value="ECO:0007669"/>
    <property type="project" value="UniProtKB-KW"/>
</dbReference>
<keyword evidence="10" id="KW-1185">Reference proteome</keyword>
<protein>
    <submittedName>
        <fullName evidence="9">PIN domain-containing protein</fullName>
    </submittedName>
</protein>
<dbReference type="GO" id="GO:0046872">
    <property type="term" value="F:metal ion binding"/>
    <property type="evidence" value="ECO:0007669"/>
    <property type="project" value="UniProtKB-KW"/>
</dbReference>
<dbReference type="EMBL" id="CP046172">
    <property type="protein sequence ID" value="QIS13483.1"/>
    <property type="molecule type" value="Genomic_DNA"/>
</dbReference>
<evidence type="ECO:0000256" key="1">
    <source>
        <dbReference type="ARBA" id="ARBA00001946"/>
    </source>
</evidence>
<dbReference type="CDD" id="cd18732">
    <property type="entry name" value="PIN_MtVapC4-C5_like"/>
    <property type="match status" value="1"/>
</dbReference>
<dbReference type="Pfam" id="PF01850">
    <property type="entry name" value="PIN"/>
    <property type="match status" value="1"/>
</dbReference>
<dbReference type="InterPro" id="IPR029060">
    <property type="entry name" value="PIN-like_dom_sf"/>
</dbReference>
<evidence type="ECO:0000313" key="9">
    <source>
        <dbReference type="EMBL" id="QIS13483.1"/>
    </source>
</evidence>
<name>A0A6G9YKM2_9NOCA</name>
<dbReference type="GO" id="GO:0016787">
    <property type="term" value="F:hydrolase activity"/>
    <property type="evidence" value="ECO:0007669"/>
    <property type="project" value="UniProtKB-KW"/>
</dbReference>
<dbReference type="AlphaFoldDB" id="A0A6G9YKM2"/>
<dbReference type="KEGG" id="nah:F5544_28150"/>
<sequence length="136" mass="14447">MCAASATPISLIYLERISTQYLPAELLTSAVTLAELSAGIHQTDDTAERGGRMARLQRVEATFDPLPFDAEAARQYGAIAAGVVAVGRKPRRREADLMIAAVAAANQLPLFTTNPDDFRGTENIVTVVPVPRPAAG</sequence>
<keyword evidence="3" id="KW-0540">Nuclease</keyword>
<evidence type="ECO:0000256" key="2">
    <source>
        <dbReference type="ARBA" id="ARBA00022649"/>
    </source>
</evidence>
<accession>A0A6G9YKM2</accession>
<keyword evidence="6" id="KW-0460">Magnesium</keyword>
<dbReference type="Gene3D" id="3.40.50.1010">
    <property type="entry name" value="5'-nuclease"/>
    <property type="match status" value="1"/>
</dbReference>